<keyword evidence="8" id="KW-0150">Chloroplast</keyword>
<dbReference type="InterPro" id="IPR014722">
    <property type="entry name" value="Rib_uL2_dom2"/>
</dbReference>
<dbReference type="InterPro" id="IPR022671">
    <property type="entry name" value="Ribosomal_uL2_CS"/>
</dbReference>
<dbReference type="Gene3D" id="2.40.50.140">
    <property type="entry name" value="Nucleic acid-binding proteins"/>
    <property type="match status" value="1"/>
</dbReference>
<dbReference type="SMART" id="SM01382">
    <property type="entry name" value="Ribosomal_L2_C"/>
    <property type="match status" value="1"/>
</dbReference>
<keyword evidence="3" id="KW-0687">Ribonucleoprotein</keyword>
<dbReference type="InterPro" id="IPR008991">
    <property type="entry name" value="Translation_prot_SH3-like_sf"/>
</dbReference>
<evidence type="ECO:0000313" key="8">
    <source>
        <dbReference type="EMBL" id="AIA61206.1"/>
    </source>
</evidence>
<dbReference type="GO" id="GO:0032543">
    <property type="term" value="P:mitochondrial translation"/>
    <property type="evidence" value="ECO:0007669"/>
    <property type="project" value="TreeGrafter"/>
</dbReference>
<dbReference type="EMBL" id="KJ569775">
    <property type="protein sequence ID" value="AIA61206.1"/>
    <property type="molecule type" value="Genomic_DNA"/>
</dbReference>
<dbReference type="AlphaFoldDB" id="A0A060AE59"/>
<dbReference type="InterPro" id="IPR022669">
    <property type="entry name" value="Ribosomal_uL2_C"/>
</dbReference>
<feature type="domain" description="Large ribosomal subunit protein uL2 C-terminal" evidence="6">
    <location>
        <begin position="95"/>
        <end position="224"/>
    </location>
</feature>
<dbReference type="GO" id="GO:0005762">
    <property type="term" value="C:mitochondrial large ribosomal subunit"/>
    <property type="evidence" value="ECO:0007669"/>
    <property type="project" value="TreeGrafter"/>
</dbReference>
<dbReference type="SMART" id="SM01383">
    <property type="entry name" value="Ribosomal_L2"/>
    <property type="match status" value="1"/>
</dbReference>
<protein>
    <recommendedName>
        <fullName evidence="4">50S ribosomal protein L2, chloroplastic</fullName>
    </recommendedName>
</protein>
<dbReference type="PIRSF" id="PIRSF002158">
    <property type="entry name" value="Ribosomal_L2"/>
    <property type="match status" value="1"/>
</dbReference>
<dbReference type="InterPro" id="IPR002171">
    <property type="entry name" value="Ribosomal_uL2"/>
</dbReference>
<dbReference type="NCBIfam" id="TIGR01171">
    <property type="entry name" value="rplB_bact"/>
    <property type="match status" value="1"/>
</dbReference>
<dbReference type="Pfam" id="PF03947">
    <property type="entry name" value="Ribosomal_L2_C"/>
    <property type="match status" value="1"/>
</dbReference>
<dbReference type="PANTHER" id="PTHR13691">
    <property type="entry name" value="RIBOSOMAL PROTEIN L2"/>
    <property type="match status" value="1"/>
</dbReference>
<evidence type="ECO:0000256" key="3">
    <source>
        <dbReference type="ARBA" id="ARBA00023274"/>
    </source>
</evidence>
<evidence type="ECO:0000259" key="6">
    <source>
        <dbReference type="SMART" id="SM01382"/>
    </source>
</evidence>
<feature type="region of interest" description="Disordered" evidence="5">
    <location>
        <begin position="193"/>
        <end position="214"/>
    </location>
</feature>
<keyword evidence="8" id="KW-0934">Plastid</keyword>
<keyword evidence="2 8" id="KW-0689">Ribosomal protein</keyword>
<evidence type="ECO:0000256" key="2">
    <source>
        <dbReference type="ARBA" id="ARBA00022980"/>
    </source>
</evidence>
<dbReference type="Gene3D" id="4.10.950.10">
    <property type="entry name" value="Ribosomal protein L2, domain 3"/>
    <property type="match status" value="1"/>
</dbReference>
<feature type="domain" description="Large ribosomal subunit protein uL2 RNA-binding" evidence="7">
    <location>
        <begin position="15"/>
        <end position="89"/>
    </location>
</feature>
<dbReference type="InterPro" id="IPR014726">
    <property type="entry name" value="Ribosomal_uL2_dom3"/>
</dbReference>
<accession>A0A060AE59</accession>
<dbReference type="InterPro" id="IPR005880">
    <property type="entry name" value="Ribosomal_uL2_bac/org-type"/>
</dbReference>
<proteinExistence type="inferred from homology"/>
<dbReference type="FunFam" id="4.10.950.10:FF:000001">
    <property type="entry name" value="50S ribosomal protein L2"/>
    <property type="match status" value="1"/>
</dbReference>
<sequence length="242" mass="26311">MVVKSLIKGFHRHVGRNVHGKITCRHKGGGHKRRYRQIEWKRQEGVAKVAAIEYDPNRSARLALLHYVNGKKSYILHASGLKIGDEVRAGKNADLQTAHVLPLSEIALGTQVHSIELVANRGAQLVRAAGCFAVVVARSLPYVAIKLPSGEIRQVPANAKACIGRVGNESHAQTKLGKAGKSRWLGIRPTVRGSAMNPVDHPHGGGEGRCGIGRSKPLTPWGKPALGVKTRKRANIYVLRNR</sequence>
<comment type="similarity">
    <text evidence="1">Belongs to the universal ribosomal protein uL2 family.</text>
</comment>
<name>A0A060AE59_9RHOD</name>
<dbReference type="GO" id="GO:0003723">
    <property type="term" value="F:RNA binding"/>
    <property type="evidence" value="ECO:0007669"/>
    <property type="project" value="InterPro"/>
</dbReference>
<gene>
    <name evidence="8" type="primary">rpl2</name>
</gene>
<evidence type="ECO:0000256" key="4">
    <source>
        <dbReference type="ARBA" id="ARBA00035445"/>
    </source>
</evidence>
<evidence type="ECO:0000256" key="1">
    <source>
        <dbReference type="ARBA" id="ARBA00005636"/>
    </source>
</evidence>
<dbReference type="InterPro" id="IPR022666">
    <property type="entry name" value="Ribosomal_uL2_RNA-bd_dom"/>
</dbReference>
<dbReference type="PANTHER" id="PTHR13691:SF5">
    <property type="entry name" value="LARGE RIBOSOMAL SUBUNIT PROTEIN UL2M"/>
    <property type="match status" value="1"/>
</dbReference>
<reference evidence="8" key="1">
    <citation type="submission" date="2014-03" db="EMBL/GenBank/DDBJ databases">
        <title>Metagenomic reconstruction of the complete chloroplast and mitochondrial genomes of a novel unicellular red alga from the Cyanidiaceae family.</title>
        <authorList>
            <person name="Servin-Garciduenas L.E."/>
            <person name="Martinez-Romero E."/>
        </authorList>
    </citation>
    <scope>NUCLEOTIDE SEQUENCE</scope>
    <source>
        <strain evidence="8">MX-AZ01</strain>
    </source>
</reference>
<dbReference type="GO" id="GO:0003735">
    <property type="term" value="F:structural constituent of ribosome"/>
    <property type="evidence" value="ECO:0007669"/>
    <property type="project" value="InterPro"/>
</dbReference>
<evidence type="ECO:0000256" key="5">
    <source>
        <dbReference type="SAM" id="MobiDB-lite"/>
    </source>
</evidence>
<organism evidence="8">
    <name type="scientific">Cyanidiaceae sp. MX-AZ01</name>
    <dbReference type="NCBI Taxonomy" id="1503164"/>
    <lineage>
        <taxon>Eukaryota</taxon>
        <taxon>Rhodophyta</taxon>
        <taxon>Bangiophyceae</taxon>
        <taxon>Cyanidiales</taxon>
        <taxon>Cyanidiaceae</taxon>
    </lineage>
</organism>
<dbReference type="PROSITE" id="PS00467">
    <property type="entry name" value="RIBOSOMAL_L2"/>
    <property type="match status" value="1"/>
</dbReference>
<dbReference type="SUPFAM" id="SSF50104">
    <property type="entry name" value="Translation proteins SH3-like domain"/>
    <property type="match status" value="1"/>
</dbReference>
<dbReference type="SUPFAM" id="SSF50249">
    <property type="entry name" value="Nucleic acid-binding proteins"/>
    <property type="match status" value="1"/>
</dbReference>
<geneLocation type="chloroplast" evidence="8"/>
<dbReference type="GO" id="GO:0016740">
    <property type="term" value="F:transferase activity"/>
    <property type="evidence" value="ECO:0007669"/>
    <property type="project" value="InterPro"/>
</dbReference>
<dbReference type="Gene3D" id="2.30.30.30">
    <property type="match status" value="1"/>
</dbReference>
<dbReference type="Pfam" id="PF00181">
    <property type="entry name" value="Ribosomal_L2_N"/>
    <property type="match status" value="1"/>
</dbReference>
<evidence type="ECO:0000259" key="7">
    <source>
        <dbReference type="SMART" id="SM01383"/>
    </source>
</evidence>
<dbReference type="InterPro" id="IPR012340">
    <property type="entry name" value="NA-bd_OB-fold"/>
</dbReference>